<organism evidence="2 3">
    <name type="scientific">Cupriavidus lacunae</name>
    <dbReference type="NCBI Taxonomy" id="2666307"/>
    <lineage>
        <taxon>Bacteria</taxon>
        <taxon>Pseudomonadati</taxon>
        <taxon>Pseudomonadota</taxon>
        <taxon>Betaproteobacteria</taxon>
        <taxon>Burkholderiales</taxon>
        <taxon>Burkholderiaceae</taxon>
        <taxon>Cupriavidus</taxon>
    </lineage>
</organism>
<comment type="caution">
    <text evidence="2">The sequence shown here is derived from an EMBL/GenBank/DDBJ whole genome shotgun (WGS) entry which is preliminary data.</text>
</comment>
<dbReference type="EMBL" id="QKWJ01000019">
    <property type="protein sequence ID" value="RDK09160.1"/>
    <property type="molecule type" value="Genomic_DNA"/>
</dbReference>
<gene>
    <name evidence="2" type="ORF">DN412_17120</name>
</gene>
<sequence length="335" mass="36913">MKWTPREKRIVRYDPMLPTAAIFGSLSKGPRPKLDARCEFGGVEWRLRGPDMLGMPEQTLLLVLLELATEQYSAGHAGLSDWNALVGALANGADSPDAMPPVPTREGEPVALATLAVSYSELIRRCGRQAEGGNAARQIRLELERLCEVTVWATSPSGVQVCSRLLQWRRGDSNGVQVVLNWRLTEILVGRQFSPVSLTERLALRSDAARALHCALSVRIRLGNTMSFRLDTLASYVWPDGRPVAASTLRRRRQLLRVALSDISQLPGWTLKASAGSCLAQAESVTVTRQRFQDEARASIPKRSPRCHKQPPNSKLEAAEQSVPKTPTDVSGWFT</sequence>
<evidence type="ECO:0000313" key="2">
    <source>
        <dbReference type="EMBL" id="RDK09160.1"/>
    </source>
</evidence>
<dbReference type="Proteomes" id="UP000255165">
    <property type="component" value="Unassembled WGS sequence"/>
</dbReference>
<feature type="compositionally biased region" description="Polar residues" evidence="1">
    <location>
        <begin position="323"/>
        <end position="335"/>
    </location>
</feature>
<reference evidence="3" key="1">
    <citation type="submission" date="2018-06" db="EMBL/GenBank/DDBJ databases">
        <authorList>
            <person name="Feng T."/>
            <person name="Jeon C.O."/>
        </authorList>
    </citation>
    <scope>NUCLEOTIDE SEQUENCE [LARGE SCALE GENOMIC DNA]</scope>
    <source>
        <strain evidence="3">S23</strain>
    </source>
</reference>
<keyword evidence="3" id="KW-1185">Reference proteome</keyword>
<accession>A0A370NU76</accession>
<proteinExistence type="predicted"/>
<evidence type="ECO:0000256" key="1">
    <source>
        <dbReference type="SAM" id="MobiDB-lite"/>
    </source>
</evidence>
<dbReference type="RefSeq" id="WP_115212722.1">
    <property type="nucleotide sequence ID" value="NZ_QKWJ01000019.1"/>
</dbReference>
<protein>
    <recommendedName>
        <fullName evidence="4">Replication protein C</fullName>
    </recommendedName>
</protein>
<evidence type="ECO:0008006" key="4">
    <source>
        <dbReference type="Google" id="ProtNLM"/>
    </source>
</evidence>
<feature type="region of interest" description="Disordered" evidence="1">
    <location>
        <begin position="296"/>
        <end position="335"/>
    </location>
</feature>
<dbReference type="Pfam" id="PF06504">
    <property type="entry name" value="RepC"/>
    <property type="match status" value="1"/>
</dbReference>
<dbReference type="InterPro" id="IPR010522">
    <property type="entry name" value="RepC_bac"/>
</dbReference>
<dbReference type="AlphaFoldDB" id="A0A370NU76"/>
<name>A0A370NU76_9BURK</name>
<evidence type="ECO:0000313" key="3">
    <source>
        <dbReference type="Proteomes" id="UP000255165"/>
    </source>
</evidence>